<feature type="compositionally biased region" description="Low complexity" evidence="3">
    <location>
        <begin position="736"/>
        <end position="748"/>
    </location>
</feature>
<dbReference type="SMART" id="SM00028">
    <property type="entry name" value="TPR"/>
    <property type="match status" value="5"/>
</dbReference>
<dbReference type="PANTHER" id="PTHR12979">
    <property type="entry name" value="CCR4-NOT TRANSCRIPTION COMPLEX SUBUNIT 10"/>
    <property type="match status" value="1"/>
</dbReference>
<feature type="repeat" description="TPR" evidence="2">
    <location>
        <begin position="795"/>
        <end position="828"/>
    </location>
</feature>
<evidence type="ECO:0000256" key="2">
    <source>
        <dbReference type="PROSITE-ProRule" id="PRU00339"/>
    </source>
</evidence>
<feature type="region of interest" description="Disordered" evidence="3">
    <location>
        <begin position="735"/>
        <end position="773"/>
    </location>
</feature>
<evidence type="ECO:0000313" key="5">
    <source>
        <dbReference type="Proteomes" id="UP001497512"/>
    </source>
</evidence>
<dbReference type="Gene3D" id="1.25.40.10">
    <property type="entry name" value="Tetratricopeptide repeat domain"/>
    <property type="match status" value="2"/>
</dbReference>
<gene>
    <name evidence="4" type="ORF">CSSPTR1EN2_LOCUS20747</name>
</gene>
<dbReference type="InterPro" id="IPR039740">
    <property type="entry name" value="CNOT10"/>
</dbReference>
<feature type="compositionally biased region" description="Basic and acidic residues" evidence="3">
    <location>
        <begin position="616"/>
        <end position="630"/>
    </location>
</feature>
<dbReference type="Proteomes" id="UP001497512">
    <property type="component" value="Chromosome 7"/>
</dbReference>
<feature type="region of interest" description="Disordered" evidence="3">
    <location>
        <begin position="616"/>
        <end position="645"/>
    </location>
</feature>
<protein>
    <recommendedName>
        <fullName evidence="6">CCR4-NOT transcription complex subunit 10</fullName>
    </recommendedName>
</protein>
<evidence type="ECO:0000256" key="1">
    <source>
        <dbReference type="ARBA" id="ARBA00010080"/>
    </source>
</evidence>
<accession>A0ABP0V068</accession>
<evidence type="ECO:0000313" key="4">
    <source>
        <dbReference type="EMBL" id="CAK9231568.1"/>
    </source>
</evidence>
<comment type="similarity">
    <text evidence="1">Belongs to the CNOT10 family.</text>
</comment>
<dbReference type="PANTHER" id="PTHR12979:SF5">
    <property type="entry name" value="CCR4-NOT TRANSCRIPTION COMPLEX SUBUNIT 10"/>
    <property type="match status" value="1"/>
</dbReference>
<dbReference type="InterPro" id="IPR019734">
    <property type="entry name" value="TPR_rpt"/>
</dbReference>
<reference evidence="4" key="1">
    <citation type="submission" date="2024-02" db="EMBL/GenBank/DDBJ databases">
        <authorList>
            <consortium name="ELIXIR-Norway"/>
            <consortium name="Elixir Norway"/>
        </authorList>
    </citation>
    <scope>NUCLEOTIDE SEQUENCE</scope>
</reference>
<dbReference type="PROSITE" id="PS50005">
    <property type="entry name" value="TPR"/>
    <property type="match status" value="1"/>
</dbReference>
<sequence>MDAPPAMAAAAASSVGGGGGGGDAATAAAAAAAVASTSTGFKEALSVEETRPTSTIAGLAKEAAQLFHSRSYQGCLLILNQLLIQNEGDPKVRHNIAVAEYYRDGCINPQKLLDVLVQVKGRSEELAQATEEQHNGHSPSTSTSPSLTGSGGNGAPAATPASTTSDVVAYMENYDSSIPTLNTAVMMYHLQQYADGMSVLEPLYRNIEPIDETAALRVCLLMLDITLASRQLAKAAEVLQYMEKAFGYLLSPADSGNPAPIKERLAAPAETESLLNSAEPILTRTPSEEGLEEEALTLSELDMEPSQVITTQVVATPVVTLRERAVPSVDLKLVLHLYKARFFLLAGNLKATKREIKSALNLSRDHLTALLLKAQLEYSRGNYRKAIKQLTACNSSIGRGELGGMNAMVLSNLGCIHHRLRKEQTAALYFTKALHSCTSSNNSQPRSLPKFSQDRSLAIVYNAGLQQLSCGNPVLAARCFQEAAALYYTRPLLWLRLAECCILALEKGLLAQTSIKMEEVKVTVVGEGKWRRVLLPTGSLNPTVGSAKLRLELDDDVVEGAESHTAEEGGKWFVAGQPYELSLAFAIRCLRTALSLFDQHEAKAAEAVAAAAAAEVKDGDDGGKPMDKKGGGSNTAGSPAGEGKDSKGIVAAVTAYENQRGHETAGLRVWALSALAYCQLGIEHPLQALHSAEELLRQPACARPYTLLAHIYAAEALCQLQRPREAADHLSTCLVESSTTGTEPSSSGAEEESLKWKSGDNSEASGDGEDSTTYPVGALGDAVSVARLTGSRARALLFVNLAAVYGMQGDFQQAHQWATQAFTITPTNAVAMLAVVYAELLMGRAEKAVALLKHCRHLCVVSPSNGSWQRE</sequence>
<dbReference type="SUPFAM" id="SSF48452">
    <property type="entry name" value="TPR-like"/>
    <property type="match status" value="1"/>
</dbReference>
<keyword evidence="5" id="KW-1185">Reference proteome</keyword>
<evidence type="ECO:0000256" key="3">
    <source>
        <dbReference type="SAM" id="MobiDB-lite"/>
    </source>
</evidence>
<feature type="compositionally biased region" description="Low complexity" evidence="3">
    <location>
        <begin position="136"/>
        <end position="148"/>
    </location>
</feature>
<evidence type="ECO:0008006" key="6">
    <source>
        <dbReference type="Google" id="ProtNLM"/>
    </source>
</evidence>
<proteinExistence type="inferred from homology"/>
<name>A0ABP0V068_9BRYO</name>
<dbReference type="InterPro" id="IPR011990">
    <property type="entry name" value="TPR-like_helical_dom_sf"/>
</dbReference>
<feature type="region of interest" description="Disordered" evidence="3">
    <location>
        <begin position="127"/>
        <end position="161"/>
    </location>
</feature>
<dbReference type="EMBL" id="OZ019899">
    <property type="protein sequence ID" value="CAK9231568.1"/>
    <property type="molecule type" value="Genomic_DNA"/>
</dbReference>
<organism evidence="4 5">
    <name type="scientific">Sphagnum troendelagicum</name>
    <dbReference type="NCBI Taxonomy" id="128251"/>
    <lineage>
        <taxon>Eukaryota</taxon>
        <taxon>Viridiplantae</taxon>
        <taxon>Streptophyta</taxon>
        <taxon>Embryophyta</taxon>
        <taxon>Bryophyta</taxon>
        <taxon>Sphagnophytina</taxon>
        <taxon>Sphagnopsida</taxon>
        <taxon>Sphagnales</taxon>
        <taxon>Sphagnaceae</taxon>
        <taxon>Sphagnum</taxon>
    </lineage>
</organism>
<keyword evidence="2" id="KW-0802">TPR repeat</keyword>